<proteinExistence type="predicted"/>
<protein>
    <submittedName>
        <fullName evidence="1">Uncharacterized protein</fullName>
    </submittedName>
</protein>
<reference evidence="1 2" key="1">
    <citation type="submission" date="2021-06" db="EMBL/GenBank/DDBJ databases">
        <title>Caerostris extrusa draft genome.</title>
        <authorList>
            <person name="Kono N."/>
            <person name="Arakawa K."/>
        </authorList>
    </citation>
    <scope>NUCLEOTIDE SEQUENCE [LARGE SCALE GENOMIC DNA]</scope>
</reference>
<keyword evidence="2" id="KW-1185">Reference proteome</keyword>
<comment type="caution">
    <text evidence="1">The sequence shown here is derived from an EMBL/GenBank/DDBJ whole genome shotgun (WGS) entry which is preliminary data.</text>
</comment>
<gene>
    <name evidence="1" type="ORF">CEXT_733631</name>
</gene>
<evidence type="ECO:0000313" key="2">
    <source>
        <dbReference type="Proteomes" id="UP001054945"/>
    </source>
</evidence>
<evidence type="ECO:0000313" key="1">
    <source>
        <dbReference type="EMBL" id="GIY51653.1"/>
    </source>
</evidence>
<name>A0AAV4U1I1_CAEEX</name>
<organism evidence="1 2">
    <name type="scientific">Caerostris extrusa</name>
    <name type="common">Bark spider</name>
    <name type="synonym">Caerostris bankana</name>
    <dbReference type="NCBI Taxonomy" id="172846"/>
    <lineage>
        <taxon>Eukaryota</taxon>
        <taxon>Metazoa</taxon>
        <taxon>Ecdysozoa</taxon>
        <taxon>Arthropoda</taxon>
        <taxon>Chelicerata</taxon>
        <taxon>Arachnida</taxon>
        <taxon>Araneae</taxon>
        <taxon>Araneomorphae</taxon>
        <taxon>Entelegynae</taxon>
        <taxon>Araneoidea</taxon>
        <taxon>Araneidae</taxon>
        <taxon>Caerostris</taxon>
    </lineage>
</organism>
<accession>A0AAV4U1I1</accession>
<dbReference type="Proteomes" id="UP001054945">
    <property type="component" value="Unassembled WGS sequence"/>
</dbReference>
<dbReference type="AlphaFoldDB" id="A0AAV4U1I1"/>
<dbReference type="EMBL" id="BPLR01012136">
    <property type="protein sequence ID" value="GIY51653.1"/>
    <property type="molecule type" value="Genomic_DNA"/>
</dbReference>
<sequence>MAMRHQINVFCFISSPRNGYREMNLKHGRGENFAFYEKSFVFSFCTSPDVKANHNQLIFPMIDGTWNDAWETDYFMGGKNGMNKIKLEDTCKKEKKQPCILF</sequence>